<reference evidence="4" key="1">
    <citation type="submission" date="2014-12" db="EMBL/GenBank/DDBJ databases">
        <title>Complete Genome Sequencing of Pandoraea pulmonicola DSM 16583.</title>
        <authorList>
            <person name="Chan K.-G."/>
        </authorList>
    </citation>
    <scope>NUCLEOTIDE SEQUENCE [LARGE SCALE GENOMIC DNA]</scope>
    <source>
        <strain evidence="4">DSM 16583</strain>
    </source>
</reference>
<dbReference type="KEGG" id="ppul:RO07_07410"/>
<feature type="transmembrane region" description="Helical" evidence="1">
    <location>
        <begin position="81"/>
        <end position="105"/>
    </location>
</feature>
<evidence type="ECO:0000313" key="3">
    <source>
        <dbReference type="EMBL" id="SUA91291.1"/>
    </source>
</evidence>
<dbReference type="NCBIfam" id="TIGR04370">
    <property type="entry name" value="glyco_rpt_poly"/>
    <property type="match status" value="1"/>
</dbReference>
<dbReference type="Proteomes" id="UP000035086">
    <property type="component" value="Chromosome"/>
</dbReference>
<dbReference type="EMBL" id="CP010310">
    <property type="protein sequence ID" value="AJC20340.1"/>
    <property type="molecule type" value="Genomic_DNA"/>
</dbReference>
<dbReference type="RefSeq" id="WP_039406533.1">
    <property type="nucleotide sequence ID" value="NZ_CP010310.2"/>
</dbReference>
<dbReference type="EMBL" id="UGSJ01000001">
    <property type="protein sequence ID" value="SUA91291.1"/>
    <property type="molecule type" value="Genomic_DNA"/>
</dbReference>
<feature type="transmembrane region" description="Helical" evidence="1">
    <location>
        <begin position="150"/>
        <end position="167"/>
    </location>
</feature>
<evidence type="ECO:0000256" key="1">
    <source>
        <dbReference type="SAM" id="Phobius"/>
    </source>
</evidence>
<feature type="transmembrane region" description="Helical" evidence="1">
    <location>
        <begin position="291"/>
        <end position="315"/>
    </location>
</feature>
<organism evidence="3 5">
    <name type="scientific">Pandoraea pulmonicola</name>
    <dbReference type="NCBI Taxonomy" id="93221"/>
    <lineage>
        <taxon>Bacteria</taxon>
        <taxon>Pseudomonadati</taxon>
        <taxon>Pseudomonadota</taxon>
        <taxon>Betaproteobacteria</taxon>
        <taxon>Burkholderiales</taxon>
        <taxon>Burkholderiaceae</taxon>
        <taxon>Pandoraea</taxon>
    </lineage>
</organism>
<dbReference type="AlphaFoldDB" id="A0AAJ4ZDL8"/>
<proteinExistence type="predicted"/>
<evidence type="ECO:0000313" key="5">
    <source>
        <dbReference type="Proteomes" id="UP000254589"/>
    </source>
</evidence>
<keyword evidence="1" id="KW-0472">Membrane</keyword>
<evidence type="ECO:0000313" key="4">
    <source>
        <dbReference type="Proteomes" id="UP000035086"/>
    </source>
</evidence>
<reference evidence="2" key="2">
    <citation type="submission" date="2016-11" db="EMBL/GenBank/DDBJ databases">
        <title>Complete Genome Sequencing of Pandoraea pulmonicola DSM 16583.</title>
        <authorList>
            <person name="Chan K.-G."/>
        </authorList>
    </citation>
    <scope>NUCLEOTIDE SEQUENCE</scope>
    <source>
        <strain evidence="2">DSM 16583</strain>
    </source>
</reference>
<evidence type="ECO:0000313" key="2">
    <source>
        <dbReference type="EMBL" id="AJC20340.1"/>
    </source>
</evidence>
<evidence type="ECO:0008006" key="6">
    <source>
        <dbReference type="Google" id="ProtNLM"/>
    </source>
</evidence>
<accession>A0AAJ4ZDL8</accession>
<feature type="transmembrane region" description="Helical" evidence="1">
    <location>
        <begin position="36"/>
        <end position="60"/>
    </location>
</feature>
<feature type="transmembrane region" description="Helical" evidence="1">
    <location>
        <begin position="173"/>
        <end position="189"/>
    </location>
</feature>
<reference evidence="3 5" key="3">
    <citation type="submission" date="2018-06" db="EMBL/GenBank/DDBJ databases">
        <authorList>
            <consortium name="Pathogen Informatics"/>
            <person name="Doyle S."/>
        </authorList>
    </citation>
    <scope>NUCLEOTIDE SEQUENCE [LARGE SCALE GENOMIC DNA]</scope>
    <source>
        <strain evidence="3 5">NCTC13159</strain>
    </source>
</reference>
<protein>
    <recommendedName>
        <fullName evidence="6">Oligosaccharide repeat unit polymerase</fullName>
    </recommendedName>
</protein>
<keyword evidence="1" id="KW-0812">Transmembrane</keyword>
<keyword evidence="1" id="KW-1133">Transmembrane helix</keyword>
<feature type="transmembrane region" description="Helical" evidence="1">
    <location>
        <begin position="196"/>
        <end position="215"/>
    </location>
</feature>
<sequence>MRASAWLVLIGVLCVAHILSWQAGIFYDFSDQYWTVMGTGLASFLFGYWLLAWGFVKLGGARLLCRFSRLGLSAQMAHRTFLAMFWLFFLLGLLDRFLMVGPGFFLPDSVMEYRIIMTMEGGQNVIKGLSLGNFFLFLMPTYAIAYGRRFGFLSLALALMAVLFNIYLSSARSSLFVAALIAFYFWVLPKRINIGVAVRILLVIGVLFFGFALIGEIVGKSTSELGFVVYAAAPLHAFDVLLAGQGALDGFFLSFFPLQSMLANFIDIVPATSLPNVLTPLPTNVYTMFGVFYNDYGTIGLYVVMAIIGLASGALDKSYRRTGNGMLRVWAAVNMTVLSLSIFYDYYTTSGIIWMSMILSPLFFSVSPAPRRVARVQPPLAVASGH</sequence>
<name>A0AAJ4ZDL8_PANPU</name>
<feature type="transmembrane region" description="Helical" evidence="1">
    <location>
        <begin position="125"/>
        <end position="143"/>
    </location>
</feature>
<dbReference type="Proteomes" id="UP000254589">
    <property type="component" value="Unassembled WGS sequence"/>
</dbReference>
<keyword evidence="4" id="KW-1185">Reference proteome</keyword>
<gene>
    <name evidence="3" type="ORF">NCTC13159_02784</name>
    <name evidence="2" type="ORF">RO07_07410</name>
</gene>